<feature type="compositionally biased region" description="Acidic residues" evidence="4">
    <location>
        <begin position="1194"/>
        <end position="1208"/>
    </location>
</feature>
<keyword evidence="1" id="KW-0677">Repeat</keyword>
<accession>A0AB34L5U6</accession>
<keyword evidence="2 3" id="KW-0802">TPR repeat</keyword>
<reference evidence="5 6" key="1">
    <citation type="journal article" date="2020" name="Microbiol. Resour. Announc.">
        <title>Draft Genome Sequence of a Cladosporium Species Isolated from the Mesophotic Ascidian Didemnum maculosum.</title>
        <authorList>
            <person name="Gioti A."/>
            <person name="Siaperas R."/>
            <person name="Nikolaivits E."/>
            <person name="Le Goff G."/>
            <person name="Ouazzani J."/>
            <person name="Kotoulas G."/>
            <person name="Topakas E."/>
        </authorList>
    </citation>
    <scope>NUCLEOTIDE SEQUENCE [LARGE SCALE GENOMIC DNA]</scope>
    <source>
        <strain evidence="5 6">TM138-S3</strain>
    </source>
</reference>
<comment type="caution">
    <text evidence="5">The sequence shown here is derived from an EMBL/GenBank/DDBJ whole genome shotgun (WGS) entry which is preliminary data.</text>
</comment>
<feature type="compositionally biased region" description="Basic and acidic residues" evidence="4">
    <location>
        <begin position="959"/>
        <end position="977"/>
    </location>
</feature>
<feature type="region of interest" description="Disordered" evidence="4">
    <location>
        <begin position="955"/>
        <end position="1229"/>
    </location>
</feature>
<feature type="compositionally biased region" description="Basic residues" evidence="4">
    <location>
        <begin position="1082"/>
        <end position="1091"/>
    </location>
</feature>
<dbReference type="Pfam" id="PF13432">
    <property type="entry name" value="TPR_16"/>
    <property type="match status" value="1"/>
</dbReference>
<organism evidence="5 6">
    <name type="scientific">Cladosporium halotolerans</name>
    <dbReference type="NCBI Taxonomy" id="1052096"/>
    <lineage>
        <taxon>Eukaryota</taxon>
        <taxon>Fungi</taxon>
        <taxon>Dikarya</taxon>
        <taxon>Ascomycota</taxon>
        <taxon>Pezizomycotina</taxon>
        <taxon>Dothideomycetes</taxon>
        <taxon>Dothideomycetidae</taxon>
        <taxon>Cladosporiales</taxon>
        <taxon>Cladosporiaceae</taxon>
        <taxon>Cladosporium</taxon>
    </lineage>
</organism>
<dbReference type="Proteomes" id="UP000803884">
    <property type="component" value="Unassembled WGS sequence"/>
</dbReference>
<dbReference type="RefSeq" id="XP_069233665.1">
    <property type="nucleotide sequence ID" value="XM_069369160.1"/>
</dbReference>
<evidence type="ECO:0000256" key="2">
    <source>
        <dbReference type="ARBA" id="ARBA00022803"/>
    </source>
</evidence>
<dbReference type="InterPro" id="IPR019734">
    <property type="entry name" value="TPR_rpt"/>
</dbReference>
<dbReference type="GO" id="GO:0006355">
    <property type="term" value="P:regulation of DNA-templated transcription"/>
    <property type="evidence" value="ECO:0007669"/>
    <property type="project" value="InterPro"/>
</dbReference>
<evidence type="ECO:0000313" key="5">
    <source>
        <dbReference type="EMBL" id="KAL1590560.1"/>
    </source>
</evidence>
<feature type="compositionally biased region" description="Basic residues" evidence="4">
    <location>
        <begin position="1040"/>
        <end position="1059"/>
    </location>
</feature>
<dbReference type="SMART" id="SM00028">
    <property type="entry name" value="TPR"/>
    <property type="match status" value="7"/>
</dbReference>
<dbReference type="GO" id="GO:0016593">
    <property type="term" value="C:Cdc73/Paf1 complex"/>
    <property type="evidence" value="ECO:0007669"/>
    <property type="project" value="TreeGrafter"/>
</dbReference>
<evidence type="ECO:0008006" key="7">
    <source>
        <dbReference type="Google" id="ProtNLM"/>
    </source>
</evidence>
<proteinExistence type="predicted"/>
<evidence type="ECO:0000256" key="4">
    <source>
        <dbReference type="SAM" id="MobiDB-lite"/>
    </source>
</evidence>
<feature type="compositionally biased region" description="Acidic residues" evidence="4">
    <location>
        <begin position="1063"/>
        <end position="1078"/>
    </location>
</feature>
<dbReference type="GO" id="GO:0000993">
    <property type="term" value="F:RNA polymerase II complex binding"/>
    <property type="evidence" value="ECO:0007669"/>
    <property type="project" value="TreeGrafter"/>
</dbReference>
<evidence type="ECO:0000256" key="1">
    <source>
        <dbReference type="ARBA" id="ARBA00022737"/>
    </source>
</evidence>
<dbReference type="InterPro" id="IPR031101">
    <property type="entry name" value="Ctr9"/>
</dbReference>
<dbReference type="PROSITE" id="PS50005">
    <property type="entry name" value="TPR"/>
    <property type="match status" value="1"/>
</dbReference>
<name>A0AB34L5U6_9PEZI</name>
<feature type="compositionally biased region" description="Low complexity" evidence="4">
    <location>
        <begin position="1210"/>
        <end position="1229"/>
    </location>
</feature>
<keyword evidence="6" id="KW-1185">Reference proteome</keyword>
<dbReference type="SUPFAM" id="SSF48452">
    <property type="entry name" value="TPR-like"/>
    <property type="match status" value="3"/>
</dbReference>
<evidence type="ECO:0000313" key="6">
    <source>
        <dbReference type="Proteomes" id="UP000803884"/>
    </source>
</evidence>
<dbReference type="PANTHER" id="PTHR14027">
    <property type="entry name" value="RNA POLYMERASE-ASSOCIATED PROTEIN CTR9"/>
    <property type="match status" value="1"/>
</dbReference>
<dbReference type="InterPro" id="IPR011990">
    <property type="entry name" value="TPR-like_helical_dom_sf"/>
</dbReference>
<feature type="repeat" description="TPR" evidence="3">
    <location>
        <begin position="214"/>
        <end position="247"/>
    </location>
</feature>
<dbReference type="GeneID" id="96001998"/>
<dbReference type="CDD" id="cd22265">
    <property type="entry name" value="UDM1_RNF168"/>
    <property type="match status" value="1"/>
</dbReference>
<dbReference type="AlphaFoldDB" id="A0AB34L5U6"/>
<dbReference type="GO" id="GO:0006368">
    <property type="term" value="P:transcription elongation by RNA polymerase II"/>
    <property type="evidence" value="ECO:0007669"/>
    <property type="project" value="TreeGrafter"/>
</dbReference>
<dbReference type="PANTHER" id="PTHR14027:SF2">
    <property type="entry name" value="RNA POLYMERASE-ASSOCIATED PROTEIN CTR9 HOMOLOG"/>
    <property type="match status" value="1"/>
</dbReference>
<gene>
    <name evidence="5" type="ORF">WHR41_00554</name>
</gene>
<evidence type="ECO:0000256" key="3">
    <source>
        <dbReference type="PROSITE-ProRule" id="PRU00339"/>
    </source>
</evidence>
<protein>
    <recommendedName>
        <fullName evidence="7">Tetratricopeptide repeat protein 1</fullName>
    </recommendedName>
</protein>
<sequence length="1229" mass="136871">MAAVQNGLTNGHASGDDTARYTRFGDIPAVIDIPVRGEDGDEAVNLDLTELQDDTDELCDLLGNENAAKNYWITIALAYVKEKKVDIAIDMIKRGLQAFERGKTEDRLALLTCLVWLQLSRSRQTRRTKPDSEHEDQRNKDNFLQDATATLNDAMRLSPSYPPLSLARGALGLLKAALFTGQTAGRSGGDRSKQLTDAAKAFEEALRHSNGKNMIALLGKARATYTLGRYADALQMYQQALERAPDMIDPDPRIGIGCCLWSLGHKDHAHAAWDRSLELNPNSSIAHTLLGLYFLDQSSRFATTDEAFGPLYKKAMTVHTQTAFKLNDMQPLTCATFGGYFLLRKNWANVDKLAKRAVEQTDTTAIMSDGWYLRARQAHYQDDTASAAECYNKSDLARGGDEKGYLPAKFGAAQLRIANGDFDGAKFRLEKIAAQSRSPEAMTLLGILHAEDVFAAQAAGSKEDKSAERRRAIGLLEQVRASWRDPKKKVAPDAAVLLNLARLYEIDAPEKSLACLLQVEQMETEGIPEEERPEDIEDEAEMKKALRELISPQLLNNIGCFHFYGEKYALAREDFQAALNACVKMGDNNESIDTDALVTTISFNLARTYESEGMDEEAKSVYTSLLQRHPDYTDASLRLTYIALNTEPETGAKSMKQLMESDPSNLEIRSLYGWWINKTKKRTLALNEDAEQRHYKHTLQNYDKHDLYSLTGMGNLHLAVAREMPRSTDQEKDKRSGVYRRAVEFFDKVLALDPRNAYAAQGMGIALVEDRKDLQNTIQIFSKARESIKDYSVHLNLGHIFVDVKQFGRSIENYEIALGRIKATDPQLPTLLACLGRVWLLRARSESAESRLESMKTSLAYSRRALEAAQGAKDELNHRFNVAFVQIQIAQLVNGLKESQRSLTDVETASKDLDDAIEAFSEIAKAPNPPFPAGDIEQRASMGRNTMKRQLAEAISKQSEYEQKNATKLEESKRAREAAIQQRQEAKRKQLEEEEAHRAKIAEERRRMMEEDRMLIQQRLEDEKAREEAEYTDDPETGERKKREKKPKSKGTGGKRKKKGDIVDSDDDGLDGTDGDFEGGEKRRKSKKKNRSERSSVTPGGDGSDDEAAPKKKKRRLARKDASAKSSKYKSADFIQDSSDEDGEGATQNAREQSESPAAETPGADGDERMSDAGGDEETEARPSQRKKAARVLDDDDDEDEGEGEGEGGDAPPVATADDVPAAGDENHG</sequence>
<feature type="compositionally biased region" description="Basic and acidic residues" evidence="4">
    <location>
        <begin position="984"/>
        <end position="1029"/>
    </location>
</feature>
<dbReference type="Gene3D" id="1.25.40.10">
    <property type="entry name" value="Tetratricopeptide repeat domain"/>
    <property type="match status" value="4"/>
</dbReference>
<dbReference type="EMBL" id="JAAQHG020000002">
    <property type="protein sequence ID" value="KAL1590560.1"/>
    <property type="molecule type" value="Genomic_DNA"/>
</dbReference>